<accession>A0A1M2VTA4</accession>
<feature type="region of interest" description="Disordered" evidence="1">
    <location>
        <begin position="108"/>
        <end position="135"/>
    </location>
</feature>
<evidence type="ECO:0000256" key="1">
    <source>
        <dbReference type="SAM" id="MobiDB-lite"/>
    </source>
</evidence>
<dbReference type="Proteomes" id="UP000184267">
    <property type="component" value="Unassembled WGS sequence"/>
</dbReference>
<name>A0A1M2VTA4_TRAPU</name>
<keyword evidence="3" id="KW-1185">Reference proteome</keyword>
<dbReference type="EMBL" id="MNAD01000730">
    <property type="protein sequence ID" value="OJT10835.1"/>
    <property type="molecule type" value="Genomic_DNA"/>
</dbReference>
<evidence type="ECO:0000313" key="2">
    <source>
        <dbReference type="EMBL" id="OJT10835.1"/>
    </source>
</evidence>
<dbReference type="AlphaFoldDB" id="A0A1M2VTA4"/>
<sequence>MNPHARDTRTWFVRNDAVRLLSFAAGPSDIDTPRVPASKRWERVRRDRGHAACGRAHALLQCAADACFRPTEDHLAWHTGKHGEHCARTPRAGALACARARALGGDSGISAAHAGPRTTMAPDMSGAKVRTGKFGRRSSLPRQIVEGTTTISKARQLLRVALRAGWPEQRRRSSGRQAERERASSEDNVAVGLLPLWAGGERQAFNRACALIPCGSEPVDSPKQAAP</sequence>
<protein>
    <submittedName>
        <fullName evidence="2">Uncharacterized protein</fullName>
    </submittedName>
</protein>
<reference evidence="2 3" key="1">
    <citation type="submission" date="2016-10" db="EMBL/GenBank/DDBJ databases">
        <title>Genome sequence of the basidiomycete white-rot fungus Trametes pubescens.</title>
        <authorList>
            <person name="Makela M.R."/>
            <person name="Granchi Z."/>
            <person name="Peng M."/>
            <person name="De Vries R.P."/>
            <person name="Grigoriev I."/>
            <person name="Riley R."/>
            <person name="Hilden K."/>
        </authorList>
    </citation>
    <scope>NUCLEOTIDE SEQUENCE [LARGE SCALE GENOMIC DNA]</scope>
    <source>
        <strain evidence="2 3">FBCC735</strain>
    </source>
</reference>
<proteinExistence type="predicted"/>
<comment type="caution">
    <text evidence="2">The sequence shown here is derived from an EMBL/GenBank/DDBJ whole genome shotgun (WGS) entry which is preliminary data.</text>
</comment>
<gene>
    <name evidence="2" type="ORF">TRAPUB_12647</name>
</gene>
<organism evidence="2 3">
    <name type="scientific">Trametes pubescens</name>
    <name type="common">White-rot fungus</name>
    <dbReference type="NCBI Taxonomy" id="154538"/>
    <lineage>
        <taxon>Eukaryota</taxon>
        <taxon>Fungi</taxon>
        <taxon>Dikarya</taxon>
        <taxon>Basidiomycota</taxon>
        <taxon>Agaricomycotina</taxon>
        <taxon>Agaricomycetes</taxon>
        <taxon>Polyporales</taxon>
        <taxon>Polyporaceae</taxon>
        <taxon>Trametes</taxon>
    </lineage>
</organism>
<evidence type="ECO:0000313" key="3">
    <source>
        <dbReference type="Proteomes" id="UP000184267"/>
    </source>
</evidence>